<evidence type="ECO:0000313" key="4">
    <source>
        <dbReference type="Proteomes" id="UP000475214"/>
    </source>
</evidence>
<dbReference type="AlphaFoldDB" id="A0A6L9S9N6"/>
<keyword evidence="4" id="KW-1185">Reference proteome</keyword>
<feature type="transmembrane region" description="Helical" evidence="2">
    <location>
        <begin position="21"/>
        <end position="44"/>
    </location>
</feature>
<accession>A0A6L9S9N6</accession>
<feature type="transmembrane region" description="Helical" evidence="2">
    <location>
        <begin position="120"/>
        <end position="139"/>
    </location>
</feature>
<keyword evidence="2" id="KW-0472">Membrane</keyword>
<feature type="region of interest" description="Disordered" evidence="1">
    <location>
        <begin position="166"/>
        <end position="220"/>
    </location>
</feature>
<evidence type="ECO:0000256" key="1">
    <source>
        <dbReference type="SAM" id="MobiDB-lite"/>
    </source>
</evidence>
<feature type="transmembrane region" description="Helical" evidence="2">
    <location>
        <begin position="240"/>
        <end position="259"/>
    </location>
</feature>
<proteinExistence type="predicted"/>
<feature type="transmembrane region" description="Helical" evidence="2">
    <location>
        <begin position="56"/>
        <end position="74"/>
    </location>
</feature>
<feature type="transmembrane region" description="Helical" evidence="2">
    <location>
        <begin position="271"/>
        <end position="289"/>
    </location>
</feature>
<gene>
    <name evidence="3" type="ORF">G1H10_14645</name>
</gene>
<feature type="compositionally biased region" description="Basic and acidic residues" evidence="1">
    <location>
        <begin position="188"/>
        <end position="208"/>
    </location>
</feature>
<protein>
    <submittedName>
        <fullName evidence="3">DUF4175 domain-containing protein</fullName>
    </submittedName>
</protein>
<name>A0A6L9S9N6_9ACTN</name>
<dbReference type="RefSeq" id="WP_163738947.1">
    <property type="nucleotide sequence ID" value="NZ_JAAGOA010000009.1"/>
</dbReference>
<evidence type="ECO:0000313" key="3">
    <source>
        <dbReference type="EMBL" id="NEE01411.1"/>
    </source>
</evidence>
<evidence type="ECO:0000256" key="2">
    <source>
        <dbReference type="SAM" id="Phobius"/>
    </source>
</evidence>
<comment type="caution">
    <text evidence="3">The sequence shown here is derived from an EMBL/GenBank/DDBJ whole genome shotgun (WGS) entry which is preliminary data.</text>
</comment>
<keyword evidence="2" id="KW-0812">Transmembrane</keyword>
<reference evidence="3 4" key="1">
    <citation type="submission" date="2020-02" db="EMBL/GenBank/DDBJ databases">
        <authorList>
            <person name="Li X.-J."/>
            <person name="Han X.-M."/>
        </authorList>
    </citation>
    <scope>NUCLEOTIDE SEQUENCE [LARGE SCALE GENOMIC DNA]</scope>
    <source>
        <strain evidence="3 4">CCTCC AB 2017055</strain>
    </source>
</reference>
<sequence length="425" mass="46435">MTTESSSGTDGRGVQEPARPTVITVGVPYLALLWCALLACLIGFSFTGSTDLASNIWPMALWTVIWNTVLYRVWRGGPMAIRAVALLTTVIPGMTMVVVVAMAILTRNSLGGQLFDDMPTWWWLLLAAYAGAFVIGIGLRRADVREWSAALHPPRTRAEAALRRSGGLRIGPPSPTAPFTPASGTDDANDRAADEADGRPAAAHHADARTSVADSAGPPREASFSVDLGEKLRGQAKFRIGCFGVFIAFFGIIAVVIGVETLRGDEDWVPAASFAALVLLLVAALVISVRRFGGRLGARSTLTIDRTGVTWQGGQDLASFSWNGLAGVGISYYMATTKNGKKMHMPQLDIYEQVSSPAGRWPELDRRRRQERPPEPQLPGELYRLMLPVDDQIHRMIEETVCAHRPALWLGWYERPRSDTPWFLR</sequence>
<keyword evidence="2" id="KW-1133">Transmembrane helix</keyword>
<dbReference type="EMBL" id="JAAGOA010000009">
    <property type="protein sequence ID" value="NEE01411.1"/>
    <property type="molecule type" value="Genomic_DNA"/>
</dbReference>
<feature type="transmembrane region" description="Helical" evidence="2">
    <location>
        <begin position="83"/>
        <end position="105"/>
    </location>
</feature>
<dbReference type="Proteomes" id="UP000475214">
    <property type="component" value="Unassembled WGS sequence"/>
</dbReference>
<organism evidence="3 4">
    <name type="scientific">Phytoactinopolyspora halotolerans</name>
    <dbReference type="NCBI Taxonomy" id="1981512"/>
    <lineage>
        <taxon>Bacteria</taxon>
        <taxon>Bacillati</taxon>
        <taxon>Actinomycetota</taxon>
        <taxon>Actinomycetes</taxon>
        <taxon>Jiangellales</taxon>
        <taxon>Jiangellaceae</taxon>
        <taxon>Phytoactinopolyspora</taxon>
    </lineage>
</organism>